<dbReference type="FunFam" id="3.40.50.410:FF:000003">
    <property type="entry name" value="Collagen type VI alpha 3 chain"/>
    <property type="match status" value="2"/>
</dbReference>
<sequence length="360" mass="38849">MQVGVVQYSDDVKIEFTLDEHTTKQELINALKRLQFVGGEEANMGAAVEYVVEQLFTSAAGSRREEGVPQSLVIITGGPSSDELRDAANSLRLNSVITFGIGVGRADNNELQQIATDDTFVFIAPQFQVLGQLESQILPYIAGVAQRTIVLQPPTVITEVTEVNKRDIVFLIDGSSDLGGPSFSAIRELIVKIVNRLEIGPDLIRVGLAQYGKDVKSEFNLNTFGAKKDVIAHLKKMKILNNTPLNTGAALSYVQNNFFTTSAGSRVDEGIPQLLVIVTGGQSRDDYTQASLALKRAGILTFAIGSKNADVVELREIAFDSSLVFQPAEFKSAPLQALLPQVLTPLKTLTGVVSSEGPTE</sequence>
<evidence type="ECO:0000313" key="9">
    <source>
        <dbReference type="EMBL" id="PIO31810.1"/>
    </source>
</evidence>
<organism evidence="9 10">
    <name type="scientific">Aquarana catesbeiana</name>
    <name type="common">American bullfrog</name>
    <name type="synonym">Rana catesbeiana</name>
    <dbReference type="NCBI Taxonomy" id="8400"/>
    <lineage>
        <taxon>Eukaryota</taxon>
        <taxon>Metazoa</taxon>
        <taxon>Chordata</taxon>
        <taxon>Craniata</taxon>
        <taxon>Vertebrata</taxon>
        <taxon>Euteleostomi</taxon>
        <taxon>Amphibia</taxon>
        <taxon>Batrachia</taxon>
        <taxon>Anura</taxon>
        <taxon>Neobatrachia</taxon>
        <taxon>Ranoidea</taxon>
        <taxon>Ranidae</taxon>
        <taxon>Aquarana</taxon>
    </lineage>
</organism>
<feature type="non-terminal residue" evidence="9">
    <location>
        <position position="360"/>
    </location>
</feature>
<dbReference type="PROSITE" id="PS50234">
    <property type="entry name" value="VWFA"/>
    <property type="match status" value="2"/>
</dbReference>
<protein>
    <recommendedName>
        <fullName evidence="8">VWFA domain-containing protein</fullName>
    </recommendedName>
</protein>
<evidence type="ECO:0000256" key="1">
    <source>
        <dbReference type="ARBA" id="ARBA00004498"/>
    </source>
</evidence>
<dbReference type="Pfam" id="PF00092">
    <property type="entry name" value="VWA"/>
    <property type="match status" value="2"/>
</dbReference>
<dbReference type="GO" id="GO:0007155">
    <property type="term" value="P:cell adhesion"/>
    <property type="evidence" value="ECO:0007669"/>
    <property type="project" value="UniProtKB-KW"/>
</dbReference>
<evidence type="ECO:0000256" key="2">
    <source>
        <dbReference type="ARBA" id="ARBA00022525"/>
    </source>
</evidence>
<dbReference type="EMBL" id="KV930132">
    <property type="protein sequence ID" value="PIO31810.1"/>
    <property type="molecule type" value="Genomic_DNA"/>
</dbReference>
<evidence type="ECO:0000259" key="8">
    <source>
        <dbReference type="PROSITE" id="PS50234"/>
    </source>
</evidence>
<feature type="domain" description="VWFA" evidence="8">
    <location>
        <begin position="167"/>
        <end position="342"/>
    </location>
</feature>
<dbReference type="AlphaFoldDB" id="A0A2G9RV90"/>
<dbReference type="InterPro" id="IPR002035">
    <property type="entry name" value="VWF_A"/>
</dbReference>
<keyword evidence="6" id="KW-0130">Cell adhesion</keyword>
<feature type="domain" description="VWFA" evidence="8">
    <location>
        <begin position="1"/>
        <end position="137"/>
    </location>
</feature>
<dbReference type="Gene3D" id="3.40.50.410">
    <property type="entry name" value="von Willebrand factor, type A domain"/>
    <property type="match status" value="2"/>
</dbReference>
<keyword evidence="4" id="KW-0732">Signal</keyword>
<dbReference type="PANTHER" id="PTHR24020">
    <property type="entry name" value="COLLAGEN ALPHA"/>
    <property type="match status" value="1"/>
</dbReference>
<accession>A0A2G9RV90</accession>
<keyword evidence="10" id="KW-1185">Reference proteome</keyword>
<reference evidence="10" key="1">
    <citation type="journal article" date="2017" name="Nat. Commun.">
        <title>The North American bullfrog draft genome provides insight into hormonal regulation of long noncoding RNA.</title>
        <authorList>
            <person name="Hammond S.A."/>
            <person name="Warren R.L."/>
            <person name="Vandervalk B.P."/>
            <person name="Kucuk E."/>
            <person name="Khan H."/>
            <person name="Gibb E.A."/>
            <person name="Pandoh P."/>
            <person name="Kirk H."/>
            <person name="Zhao Y."/>
            <person name="Jones M."/>
            <person name="Mungall A.J."/>
            <person name="Coope R."/>
            <person name="Pleasance S."/>
            <person name="Moore R.A."/>
            <person name="Holt R.A."/>
            <person name="Round J.M."/>
            <person name="Ohora S."/>
            <person name="Walle B.V."/>
            <person name="Veldhoen N."/>
            <person name="Helbing C.C."/>
            <person name="Birol I."/>
        </authorList>
    </citation>
    <scope>NUCLEOTIDE SEQUENCE [LARGE SCALE GENOMIC DNA]</scope>
</reference>
<evidence type="ECO:0000256" key="3">
    <source>
        <dbReference type="ARBA" id="ARBA00022530"/>
    </source>
</evidence>
<dbReference type="Proteomes" id="UP000228934">
    <property type="component" value="Unassembled WGS sequence"/>
</dbReference>
<dbReference type="PRINTS" id="PR00453">
    <property type="entry name" value="VWFADOMAIN"/>
</dbReference>
<evidence type="ECO:0000313" key="10">
    <source>
        <dbReference type="Proteomes" id="UP000228934"/>
    </source>
</evidence>
<dbReference type="OrthoDB" id="6132182at2759"/>
<dbReference type="InterPro" id="IPR036465">
    <property type="entry name" value="vWFA_dom_sf"/>
</dbReference>
<evidence type="ECO:0000256" key="7">
    <source>
        <dbReference type="ARBA" id="ARBA00023119"/>
    </source>
</evidence>
<evidence type="ECO:0000256" key="6">
    <source>
        <dbReference type="ARBA" id="ARBA00022889"/>
    </source>
</evidence>
<dbReference type="SUPFAM" id="SSF53300">
    <property type="entry name" value="vWA-like"/>
    <property type="match status" value="2"/>
</dbReference>
<dbReference type="InterPro" id="IPR050525">
    <property type="entry name" value="ECM_Assembly_Org"/>
</dbReference>
<name>A0A2G9RV90_AQUCT</name>
<dbReference type="PANTHER" id="PTHR24020:SF13">
    <property type="entry name" value="COLLAGEN ALPHA-3(VI) CHAIN"/>
    <property type="match status" value="1"/>
</dbReference>
<keyword evidence="7" id="KW-0176">Collagen</keyword>
<evidence type="ECO:0000256" key="5">
    <source>
        <dbReference type="ARBA" id="ARBA00022737"/>
    </source>
</evidence>
<dbReference type="SMART" id="SM00327">
    <property type="entry name" value="VWA"/>
    <property type="match status" value="2"/>
</dbReference>
<dbReference type="GO" id="GO:0005615">
    <property type="term" value="C:extracellular space"/>
    <property type="evidence" value="ECO:0007669"/>
    <property type="project" value="TreeGrafter"/>
</dbReference>
<keyword evidence="5" id="KW-0677">Repeat</keyword>
<comment type="subcellular location">
    <subcellularLocation>
        <location evidence="1">Secreted</location>
        <location evidence="1">Extracellular space</location>
        <location evidence="1">Extracellular matrix</location>
    </subcellularLocation>
</comment>
<dbReference type="GO" id="GO:0005581">
    <property type="term" value="C:collagen trimer"/>
    <property type="evidence" value="ECO:0007669"/>
    <property type="project" value="UniProtKB-KW"/>
</dbReference>
<gene>
    <name evidence="9" type="ORF">AB205_0138350</name>
</gene>
<keyword evidence="2" id="KW-0964">Secreted</keyword>
<proteinExistence type="predicted"/>
<keyword evidence="3" id="KW-0272">Extracellular matrix</keyword>
<evidence type="ECO:0000256" key="4">
    <source>
        <dbReference type="ARBA" id="ARBA00022729"/>
    </source>
</evidence>